<accession>A0A811RNX6</accession>
<dbReference type="CDD" id="cd01857">
    <property type="entry name" value="HSR1_MMR1"/>
    <property type="match status" value="1"/>
</dbReference>
<sequence>MAGGEEKAKSERLGGAPMGATATERGEALPFARSMPLDISDVDAVLQRAAGANQLAVVASVSSDNTHLLIDPPDAMGETDDERRALRKELEALLATIPIVPRPCRLPCDSQITGEELDAYERWDFLMWRKKLVRVEQDYNLVFTPYEKNIDIWRQLWGVLKCSDLLVMVVDARDPLFYRCPDLEAYAKEIDEHKRTMLLVNKADLLPLNISDIILHLFNAGRDGLIILRHMIFSVFWSAKAATATLEGKKLSGYSEEESASLDLDTKIYGRDELLMKLQAEAESIVTQRRTSASVDDQEASSSDSVSSVAKHVVVGFVGYPNVGKSSTINALVGEKRTDVTHTPGKTKHFQTLIISEELTLCDCPGLVFPSFSSSRHEMVACGVLPITRMTKYREAIQVVADRVPRDILEQIYKITLPKLKPYEPQSRPPIAAELLRAYCASRGLVSQASLLDEFKAAQQILKDYIDGKIPHYEPPPGVTDSEADWEQISCSPTTSANEMGTHQHEFSLPRFDETCQNLPTPSWKNIDTCFDTWKQLWKVLKGCDFLLLVVDARDPLLSRCPELEAYAMEIDEHKRTMLLVNKADLLPLNIRKRWADYFKANDILYAFWSAKAATATLEGKTLSGYSEEESASLDLDTKIYGRDELLMKLQAEAESIVAQRRTSTAVDDPEASSSDSVSSVAKRVVVGFVGYPSVGKSSTLDALVGDEKATGVSHTPGKIKLVLYDCPGHFLPSFSVLSYGLLLEEGISFEHRGKVNDGLGGMTRRLKVLAEDIRVWLQSTCEVKVLIELYLKVGKGIAWLIDENERGITEVTKLLKNMICDFETINANLESKKNLSRKINGESVKVFEGRYLQDFIIVKLWIVKHLEFLLAKLSLWKGDSSPSLLVDDVH</sequence>
<reference evidence="8" key="1">
    <citation type="submission" date="2020-10" db="EMBL/GenBank/DDBJ databases">
        <authorList>
            <person name="Han B."/>
            <person name="Lu T."/>
            <person name="Zhao Q."/>
            <person name="Huang X."/>
            <person name="Zhao Y."/>
        </authorList>
    </citation>
    <scope>NUCLEOTIDE SEQUENCE</scope>
</reference>
<keyword evidence="4" id="KW-0378">Hydrolase</keyword>
<dbReference type="GO" id="GO:0005525">
    <property type="term" value="F:GTP binding"/>
    <property type="evidence" value="ECO:0007669"/>
    <property type="project" value="UniProtKB-KW"/>
</dbReference>
<dbReference type="OrthoDB" id="1726898at2759"/>
<proteinExistence type="predicted"/>
<dbReference type="InterPro" id="IPR043358">
    <property type="entry name" value="GNL1-like"/>
</dbReference>
<dbReference type="GO" id="GO:0003924">
    <property type="term" value="F:GTPase activity"/>
    <property type="evidence" value="ECO:0007669"/>
    <property type="project" value="InterPro"/>
</dbReference>
<dbReference type="PROSITE" id="PS51721">
    <property type="entry name" value="G_CP"/>
    <property type="match status" value="1"/>
</dbReference>
<evidence type="ECO:0000313" key="8">
    <source>
        <dbReference type="EMBL" id="CAD6271651.1"/>
    </source>
</evidence>
<evidence type="ECO:0000313" key="9">
    <source>
        <dbReference type="Proteomes" id="UP000604825"/>
    </source>
</evidence>
<dbReference type="PANTHER" id="PTHR45709">
    <property type="entry name" value="LARGE SUBUNIT GTPASE 1 HOMOLOG-RELATED"/>
    <property type="match status" value="1"/>
</dbReference>
<gene>
    <name evidence="8" type="ORF">NCGR_LOCUS54937</name>
</gene>
<evidence type="ECO:0000256" key="4">
    <source>
        <dbReference type="ARBA" id="ARBA00022801"/>
    </source>
</evidence>
<evidence type="ECO:0000256" key="3">
    <source>
        <dbReference type="ARBA" id="ARBA00022741"/>
    </source>
</evidence>
<feature type="compositionally biased region" description="Basic and acidic residues" evidence="6">
    <location>
        <begin position="1"/>
        <end position="12"/>
    </location>
</feature>
<dbReference type="Proteomes" id="UP000604825">
    <property type="component" value="Unassembled WGS sequence"/>
</dbReference>
<keyword evidence="3" id="KW-0547">Nucleotide-binding</keyword>
<dbReference type="InterPro" id="IPR006073">
    <property type="entry name" value="GTP-bd"/>
</dbReference>
<dbReference type="SUPFAM" id="SSF52540">
    <property type="entry name" value="P-loop containing nucleoside triphosphate hydrolases"/>
    <property type="match status" value="2"/>
</dbReference>
<dbReference type="PANTHER" id="PTHR45709:SF2">
    <property type="entry name" value="LARGE SUBUNIT GTPASE 1 HOMOLOG"/>
    <property type="match status" value="1"/>
</dbReference>
<dbReference type="Pfam" id="PF01926">
    <property type="entry name" value="MMR_HSR1"/>
    <property type="match status" value="2"/>
</dbReference>
<name>A0A811RNX6_9POAL</name>
<keyword evidence="9" id="KW-1185">Reference proteome</keyword>
<comment type="subcellular location">
    <subcellularLocation>
        <location evidence="1">Cytoplasm</location>
    </subcellularLocation>
</comment>
<dbReference type="GO" id="GO:0005829">
    <property type="term" value="C:cytosol"/>
    <property type="evidence" value="ECO:0007669"/>
    <property type="project" value="TreeGrafter"/>
</dbReference>
<dbReference type="Gene3D" id="3.40.50.300">
    <property type="entry name" value="P-loop containing nucleotide triphosphate hydrolases"/>
    <property type="match status" value="2"/>
</dbReference>
<keyword evidence="5" id="KW-0342">GTP-binding</keyword>
<feature type="region of interest" description="Disordered" evidence="6">
    <location>
        <begin position="1"/>
        <end position="24"/>
    </location>
</feature>
<dbReference type="PRINTS" id="PR00326">
    <property type="entry name" value="GTP1OBG"/>
</dbReference>
<organism evidence="8 9">
    <name type="scientific">Miscanthus lutarioriparius</name>
    <dbReference type="NCBI Taxonomy" id="422564"/>
    <lineage>
        <taxon>Eukaryota</taxon>
        <taxon>Viridiplantae</taxon>
        <taxon>Streptophyta</taxon>
        <taxon>Embryophyta</taxon>
        <taxon>Tracheophyta</taxon>
        <taxon>Spermatophyta</taxon>
        <taxon>Magnoliopsida</taxon>
        <taxon>Liliopsida</taxon>
        <taxon>Poales</taxon>
        <taxon>Poaceae</taxon>
        <taxon>PACMAD clade</taxon>
        <taxon>Panicoideae</taxon>
        <taxon>Andropogonodae</taxon>
        <taxon>Andropogoneae</taxon>
        <taxon>Saccharinae</taxon>
        <taxon>Miscanthus</taxon>
    </lineage>
</organism>
<dbReference type="InterPro" id="IPR027417">
    <property type="entry name" value="P-loop_NTPase"/>
</dbReference>
<evidence type="ECO:0000256" key="6">
    <source>
        <dbReference type="SAM" id="MobiDB-lite"/>
    </source>
</evidence>
<protein>
    <recommendedName>
        <fullName evidence="7">CP-type G domain-containing protein</fullName>
    </recommendedName>
</protein>
<evidence type="ECO:0000259" key="7">
    <source>
        <dbReference type="PROSITE" id="PS51721"/>
    </source>
</evidence>
<dbReference type="EMBL" id="CAJGYO010000016">
    <property type="protein sequence ID" value="CAD6271651.1"/>
    <property type="molecule type" value="Genomic_DNA"/>
</dbReference>
<dbReference type="InterPro" id="IPR030378">
    <property type="entry name" value="G_CP_dom"/>
</dbReference>
<dbReference type="AlphaFoldDB" id="A0A811RNX6"/>
<evidence type="ECO:0000256" key="2">
    <source>
        <dbReference type="ARBA" id="ARBA00022490"/>
    </source>
</evidence>
<evidence type="ECO:0000256" key="1">
    <source>
        <dbReference type="ARBA" id="ARBA00004496"/>
    </source>
</evidence>
<evidence type="ECO:0000256" key="5">
    <source>
        <dbReference type="ARBA" id="ARBA00023134"/>
    </source>
</evidence>
<keyword evidence="2" id="KW-0963">Cytoplasm</keyword>
<dbReference type="FunFam" id="3.40.50.300:FF:001151">
    <property type="entry name" value="Large subunit GTPase 1"/>
    <property type="match status" value="2"/>
</dbReference>
<feature type="domain" description="CP-type G" evidence="7">
    <location>
        <begin position="153"/>
        <end position="370"/>
    </location>
</feature>
<comment type="caution">
    <text evidence="8">The sequence shown here is derived from an EMBL/GenBank/DDBJ whole genome shotgun (WGS) entry which is preliminary data.</text>
</comment>